<dbReference type="Pfam" id="PF02108">
    <property type="entry name" value="FliH"/>
    <property type="match status" value="1"/>
</dbReference>
<keyword evidence="11" id="KW-1185">Reference proteome</keyword>
<keyword evidence="8" id="KW-0175">Coiled coil</keyword>
<dbReference type="InterPro" id="IPR051472">
    <property type="entry name" value="T3SS_Stator/FliH"/>
</dbReference>
<evidence type="ECO:0000256" key="2">
    <source>
        <dbReference type="ARBA" id="ARBA00006602"/>
    </source>
</evidence>
<evidence type="ECO:0000259" key="9">
    <source>
        <dbReference type="Pfam" id="PF02108"/>
    </source>
</evidence>
<feature type="domain" description="Flagellar assembly protein FliH/Type III secretion system HrpE" evidence="9">
    <location>
        <begin position="108"/>
        <end position="235"/>
    </location>
</feature>
<dbReference type="RefSeq" id="WP_348029554.1">
    <property type="nucleotide sequence ID" value="NZ_CP129113.1"/>
</dbReference>
<dbReference type="InterPro" id="IPR022524">
    <property type="entry name" value="FliH_Bacilli"/>
</dbReference>
<dbReference type="InterPro" id="IPR018035">
    <property type="entry name" value="Flagellar_FliH/T3SS_HrpE"/>
</dbReference>
<evidence type="ECO:0000256" key="8">
    <source>
        <dbReference type="SAM" id="Coils"/>
    </source>
</evidence>
<comment type="similarity">
    <text evidence="2">Belongs to the FliH family.</text>
</comment>
<keyword evidence="3" id="KW-0813">Transport</keyword>
<proteinExistence type="inferred from homology"/>
<evidence type="ECO:0000313" key="11">
    <source>
        <dbReference type="Proteomes" id="UP001180087"/>
    </source>
</evidence>
<keyword evidence="10" id="KW-0969">Cilium</keyword>
<dbReference type="NCBIfam" id="TIGR03825">
    <property type="entry name" value="FliH_bacil"/>
    <property type="match status" value="1"/>
</dbReference>
<dbReference type="Proteomes" id="UP001180087">
    <property type="component" value="Chromosome"/>
</dbReference>
<accession>A0ABY9KYQ0</accession>
<dbReference type="PANTHER" id="PTHR34982:SF1">
    <property type="entry name" value="FLAGELLAR ASSEMBLY PROTEIN FLIH"/>
    <property type="match status" value="1"/>
</dbReference>
<gene>
    <name evidence="10" type="primary">fliH</name>
    <name evidence="10" type="ORF">QR721_06025</name>
</gene>
<keyword evidence="10" id="KW-0966">Cell projection</keyword>
<keyword evidence="6" id="KW-1006">Bacterial flagellum protein export</keyword>
<keyword evidence="4" id="KW-1005">Bacterial flagellum biogenesis</keyword>
<sequence>MSRKYEGERLIELRPIERYVPKEPIDEEAFERNVESAESRLKAAEDQLGELHRKKIELQEQTEAEIAEARSGWESERASYVEAARQEGFEVGLKEGRQEGRSEYDDLIERVNTILGAAQKDYEVTIEKSDHAIIELAIATAQKIMNSKLEEEPDKFAVIVSAAIQEIKDRGTITINLNPTNYEAVLNQKEELERLLTHDAQLQIYLNEEITENGCVIEHAYGQIDASIDTQLKEIRDILHELALERRQ</sequence>
<evidence type="ECO:0000256" key="4">
    <source>
        <dbReference type="ARBA" id="ARBA00022795"/>
    </source>
</evidence>
<keyword evidence="5" id="KW-0653">Protein transport</keyword>
<name>A0ABY9KYQ0_9BACI</name>
<evidence type="ECO:0000256" key="7">
    <source>
        <dbReference type="NCBIfam" id="TIGR03825"/>
    </source>
</evidence>
<evidence type="ECO:0000313" key="10">
    <source>
        <dbReference type="EMBL" id="WLV25760.1"/>
    </source>
</evidence>
<keyword evidence="10" id="KW-0282">Flagellum</keyword>
<reference evidence="10" key="1">
    <citation type="submission" date="2023-06" db="EMBL/GenBank/DDBJ databases">
        <title>A Treasure from Seagulls: Isolation and Description of Aciduricobacillus qingdaonensis gen. nov., sp. nov., a Rare Obligately Uric Acid-utilizing Member in the Family Bacillaceae.</title>
        <authorList>
            <person name="Liu W."/>
            <person name="Wang B."/>
        </authorList>
    </citation>
    <scope>NUCLEOTIDE SEQUENCE</scope>
    <source>
        <strain evidence="10">44XB</strain>
    </source>
</reference>
<organism evidence="10 11">
    <name type="scientific">Aciduricibacillus chroicocephali</name>
    <dbReference type="NCBI Taxonomy" id="3054939"/>
    <lineage>
        <taxon>Bacteria</taxon>
        <taxon>Bacillati</taxon>
        <taxon>Bacillota</taxon>
        <taxon>Bacilli</taxon>
        <taxon>Bacillales</taxon>
        <taxon>Bacillaceae</taxon>
        <taxon>Aciduricibacillus</taxon>
    </lineage>
</organism>
<evidence type="ECO:0000256" key="5">
    <source>
        <dbReference type="ARBA" id="ARBA00022927"/>
    </source>
</evidence>
<evidence type="ECO:0000256" key="1">
    <source>
        <dbReference type="ARBA" id="ARBA00003041"/>
    </source>
</evidence>
<dbReference type="PANTHER" id="PTHR34982">
    <property type="entry name" value="YOP PROTEINS TRANSLOCATION PROTEIN L"/>
    <property type="match status" value="1"/>
</dbReference>
<comment type="function">
    <text evidence="1">Needed for flagellar regrowth and assembly.</text>
</comment>
<feature type="coiled-coil region" evidence="8">
    <location>
        <begin position="27"/>
        <end position="61"/>
    </location>
</feature>
<dbReference type="EMBL" id="CP129113">
    <property type="protein sequence ID" value="WLV25760.1"/>
    <property type="molecule type" value="Genomic_DNA"/>
</dbReference>
<evidence type="ECO:0000256" key="3">
    <source>
        <dbReference type="ARBA" id="ARBA00022448"/>
    </source>
</evidence>
<protein>
    <recommendedName>
        <fullName evidence="7">Flagellar assembly protein FliH</fullName>
    </recommendedName>
</protein>
<evidence type="ECO:0000256" key="6">
    <source>
        <dbReference type="ARBA" id="ARBA00023225"/>
    </source>
</evidence>